<feature type="transmembrane region" description="Helical" evidence="1">
    <location>
        <begin position="104"/>
        <end position="124"/>
    </location>
</feature>
<gene>
    <name evidence="2" type="ORF">SAMN02799615_03653</name>
</gene>
<reference evidence="3" key="1">
    <citation type="submission" date="2016-10" db="EMBL/GenBank/DDBJ databases">
        <authorList>
            <person name="Varghese N."/>
            <person name="Submissions S."/>
        </authorList>
    </citation>
    <scope>NUCLEOTIDE SEQUENCE [LARGE SCALE GENOMIC DNA]</scope>
    <source>
        <strain evidence="3">UNC178MFTsu3.1</strain>
    </source>
</reference>
<keyword evidence="1" id="KW-0812">Transmembrane</keyword>
<feature type="transmembrane region" description="Helical" evidence="1">
    <location>
        <begin position="136"/>
        <end position="156"/>
    </location>
</feature>
<keyword evidence="3" id="KW-1185">Reference proteome</keyword>
<dbReference type="Pfam" id="PF09933">
    <property type="entry name" value="DUF2165"/>
    <property type="match status" value="1"/>
</dbReference>
<dbReference type="Proteomes" id="UP000199477">
    <property type="component" value="Unassembled WGS sequence"/>
</dbReference>
<accession>A0A1I2IZ54</accession>
<evidence type="ECO:0000313" key="3">
    <source>
        <dbReference type="Proteomes" id="UP000199477"/>
    </source>
</evidence>
<evidence type="ECO:0000256" key="1">
    <source>
        <dbReference type="SAM" id="Phobius"/>
    </source>
</evidence>
<dbReference type="RefSeq" id="WP_026635897.1">
    <property type="nucleotide sequence ID" value="NZ_FONH01000019.1"/>
</dbReference>
<dbReference type="STRING" id="500610.SAMN02799615_03653"/>
<evidence type="ECO:0000313" key="2">
    <source>
        <dbReference type="EMBL" id="SFF45956.1"/>
    </source>
</evidence>
<name>A0A1I2IZ54_9GAMM</name>
<keyword evidence="1" id="KW-0472">Membrane</keyword>
<dbReference type="AlphaFoldDB" id="A0A1I2IZ54"/>
<proteinExistence type="predicted"/>
<dbReference type="EMBL" id="FONH01000019">
    <property type="protein sequence ID" value="SFF45956.1"/>
    <property type="molecule type" value="Genomic_DNA"/>
</dbReference>
<keyword evidence="1" id="KW-1133">Transmembrane helix</keyword>
<organism evidence="2 3">
    <name type="scientific">Dyella marensis</name>
    <dbReference type="NCBI Taxonomy" id="500610"/>
    <lineage>
        <taxon>Bacteria</taxon>
        <taxon>Pseudomonadati</taxon>
        <taxon>Pseudomonadota</taxon>
        <taxon>Gammaproteobacteria</taxon>
        <taxon>Lysobacterales</taxon>
        <taxon>Rhodanobacteraceae</taxon>
        <taxon>Dyella</taxon>
    </lineage>
</organism>
<sequence length="164" mass="18097">MPARYAKLLLVAGLALLVSLVAFGNLTDYGSNFAFVHHVLAMDTIFPDATIRYRAITAPWLQHAAYALIIATQLATAVLLWAGAWRMWSRRRAPMALFRRAKGLATAGLSLGVLLWLVGFMAIGGEWFGMWMSSQWNGIETSFRLVALLLGALIYLGQQEAEPE</sequence>
<dbReference type="InterPro" id="IPR018681">
    <property type="entry name" value="DUF2165_transmembrane"/>
</dbReference>
<protein>
    <submittedName>
        <fullName evidence="2">Predicted small integral membrane protein</fullName>
    </submittedName>
</protein>
<feature type="transmembrane region" description="Helical" evidence="1">
    <location>
        <begin position="65"/>
        <end position="84"/>
    </location>
</feature>